<sequence>SATAGYNYITYFARRHATSIFPQNSASGCSPGLPFRVPYAQLSSMVTAGLIFHGERGTQYRLIRPLGSQVRGKDFNVWLAVDNFEDTNDGSSSYALSTFKLSTFKHELEMQRLFTKDPMVRALVDYEIKWIMKGVLLGIFTVHMRGLILKMENIVVGGFDHSEPNKQLAQLLQAQGNFKSPGMYDSICPETLEDKTQAVRNKLAIDFDPNSVPAYAEDEQCTELLPPPQPEEAYMWANDMFEMGVTSEDIQFLVEVLNPDPNARLNVREILDSRYLDR</sequence>
<evidence type="ECO:0008006" key="3">
    <source>
        <dbReference type="Google" id="ProtNLM"/>
    </source>
</evidence>
<keyword evidence="2" id="KW-1185">Reference proteome</keyword>
<feature type="non-terminal residue" evidence="1">
    <location>
        <position position="1"/>
    </location>
</feature>
<evidence type="ECO:0000313" key="2">
    <source>
        <dbReference type="Proteomes" id="UP000326565"/>
    </source>
</evidence>
<dbReference type="AlphaFoldDB" id="A0A5N5XI11"/>
<proteinExistence type="predicted"/>
<dbReference type="OrthoDB" id="5979581at2759"/>
<accession>A0A5N5XI11</accession>
<name>A0A5N5XI11_9EURO</name>
<reference evidence="1 2" key="1">
    <citation type="submission" date="2019-04" db="EMBL/GenBank/DDBJ databases">
        <title>Friends and foes A comparative genomics study of 23 Aspergillus species from section Flavi.</title>
        <authorList>
            <consortium name="DOE Joint Genome Institute"/>
            <person name="Kjaerbolling I."/>
            <person name="Vesth T."/>
            <person name="Frisvad J.C."/>
            <person name="Nybo J.L."/>
            <person name="Theobald S."/>
            <person name="Kildgaard S."/>
            <person name="Isbrandt T."/>
            <person name="Kuo A."/>
            <person name="Sato A."/>
            <person name="Lyhne E.K."/>
            <person name="Kogle M.E."/>
            <person name="Wiebenga A."/>
            <person name="Kun R.S."/>
            <person name="Lubbers R.J."/>
            <person name="Makela M.R."/>
            <person name="Barry K."/>
            <person name="Chovatia M."/>
            <person name="Clum A."/>
            <person name="Daum C."/>
            <person name="Haridas S."/>
            <person name="He G."/>
            <person name="LaButti K."/>
            <person name="Lipzen A."/>
            <person name="Mondo S."/>
            <person name="Riley R."/>
            <person name="Salamov A."/>
            <person name="Simmons B.A."/>
            <person name="Magnuson J.K."/>
            <person name="Henrissat B."/>
            <person name="Mortensen U.H."/>
            <person name="Larsen T.O."/>
            <person name="Devries R.P."/>
            <person name="Grigoriev I.V."/>
            <person name="Machida M."/>
            <person name="Baker S.E."/>
            <person name="Andersen M.R."/>
        </authorList>
    </citation>
    <scope>NUCLEOTIDE SEQUENCE [LARGE SCALE GENOMIC DNA]</scope>
    <source>
        <strain evidence="1 2">CBS 151.66</strain>
    </source>
</reference>
<protein>
    <recommendedName>
        <fullName evidence="3">Protein kinase domain-containing protein</fullName>
    </recommendedName>
</protein>
<dbReference type="Proteomes" id="UP000326565">
    <property type="component" value="Unassembled WGS sequence"/>
</dbReference>
<dbReference type="EMBL" id="ML732155">
    <property type="protein sequence ID" value="KAB8078730.1"/>
    <property type="molecule type" value="Genomic_DNA"/>
</dbReference>
<evidence type="ECO:0000313" key="1">
    <source>
        <dbReference type="EMBL" id="KAB8078730.1"/>
    </source>
</evidence>
<organism evidence="1 2">
    <name type="scientific">Aspergillus leporis</name>
    <dbReference type="NCBI Taxonomy" id="41062"/>
    <lineage>
        <taxon>Eukaryota</taxon>
        <taxon>Fungi</taxon>
        <taxon>Dikarya</taxon>
        <taxon>Ascomycota</taxon>
        <taxon>Pezizomycotina</taxon>
        <taxon>Eurotiomycetes</taxon>
        <taxon>Eurotiomycetidae</taxon>
        <taxon>Eurotiales</taxon>
        <taxon>Aspergillaceae</taxon>
        <taxon>Aspergillus</taxon>
        <taxon>Aspergillus subgen. Circumdati</taxon>
    </lineage>
</organism>
<gene>
    <name evidence="1" type="ORF">BDV29DRAFT_201523</name>
</gene>